<feature type="compositionally biased region" description="Basic and acidic residues" evidence="5">
    <location>
        <begin position="145"/>
        <end position="159"/>
    </location>
</feature>
<dbReference type="InterPro" id="IPR006565">
    <property type="entry name" value="BTP"/>
</dbReference>
<accession>A0A2P5DLN1</accession>
<dbReference type="SMART" id="SM00576">
    <property type="entry name" value="BTP"/>
    <property type="match status" value="1"/>
</dbReference>
<keyword evidence="3" id="KW-0804">Transcription</keyword>
<evidence type="ECO:0000256" key="4">
    <source>
        <dbReference type="ARBA" id="ARBA00023242"/>
    </source>
</evidence>
<dbReference type="Pfam" id="PF07524">
    <property type="entry name" value="Bromo_TP"/>
    <property type="match status" value="1"/>
</dbReference>
<evidence type="ECO:0000313" key="7">
    <source>
        <dbReference type="EMBL" id="PON74184.1"/>
    </source>
</evidence>
<dbReference type="InterPro" id="IPR037818">
    <property type="entry name" value="TAF8"/>
</dbReference>
<gene>
    <name evidence="7" type="ORF">TorRG33x02_247630</name>
</gene>
<dbReference type="InParanoid" id="A0A2P5DLN1"/>
<feature type="region of interest" description="Disordered" evidence="5">
    <location>
        <begin position="140"/>
        <end position="161"/>
    </location>
</feature>
<evidence type="ECO:0000256" key="1">
    <source>
        <dbReference type="ARBA" id="ARBA00004123"/>
    </source>
</evidence>
<keyword evidence="4" id="KW-0539">Nucleus</keyword>
<evidence type="ECO:0000313" key="8">
    <source>
        <dbReference type="Proteomes" id="UP000237000"/>
    </source>
</evidence>
<dbReference type="GO" id="GO:0005669">
    <property type="term" value="C:transcription factor TFIID complex"/>
    <property type="evidence" value="ECO:0007669"/>
    <property type="project" value="InterPro"/>
</dbReference>
<evidence type="ECO:0000256" key="2">
    <source>
        <dbReference type="ARBA" id="ARBA00023015"/>
    </source>
</evidence>
<dbReference type="GO" id="GO:0046982">
    <property type="term" value="F:protein heterodimerization activity"/>
    <property type="evidence" value="ECO:0007669"/>
    <property type="project" value="InterPro"/>
</dbReference>
<dbReference type="InterPro" id="IPR009072">
    <property type="entry name" value="Histone-fold"/>
</dbReference>
<feature type="domain" description="Bromodomain associated" evidence="6">
    <location>
        <begin position="27"/>
        <end position="103"/>
    </location>
</feature>
<keyword evidence="2" id="KW-0805">Transcription regulation</keyword>
<evidence type="ECO:0000259" key="6">
    <source>
        <dbReference type="SMART" id="SM00576"/>
    </source>
</evidence>
<evidence type="ECO:0000256" key="3">
    <source>
        <dbReference type="ARBA" id="ARBA00023163"/>
    </source>
</evidence>
<keyword evidence="8" id="KW-1185">Reference proteome</keyword>
<dbReference type="Proteomes" id="UP000237000">
    <property type="component" value="Unassembled WGS sequence"/>
</dbReference>
<sequence>MKPKPKSIPEPSKESQATASEPEATPPEFSLAVARIAVAQICASVGFKSTQLSALETLTGVTTKYLEAIAKSSASFAAESNRSQSNIFDVTNALHDLRSPHGFPGASNLHRSDHCLLNSSVLAELSDFVHYTAETPFAKPIPRRQFSETDAGKEKEKKNPIPGAPHIPNWLPGLPEPAQCGAALSSGRRNGEKSWENSCCGSEISGALMGNGELPGAAAAAAKSELGTKRERVRFKIGGRELGVKSGVFKGGKRMVCWDSDSDSDSDENINGYKKDYNTSVVVENEANDHIR</sequence>
<reference evidence="8" key="1">
    <citation type="submission" date="2016-06" db="EMBL/GenBank/DDBJ databases">
        <title>Parallel loss of symbiosis genes in relatives of nitrogen-fixing non-legume Parasponia.</title>
        <authorList>
            <person name="Van Velzen R."/>
            <person name="Holmer R."/>
            <person name="Bu F."/>
            <person name="Rutten L."/>
            <person name="Van Zeijl A."/>
            <person name="Liu W."/>
            <person name="Santuari L."/>
            <person name="Cao Q."/>
            <person name="Sharma T."/>
            <person name="Shen D."/>
            <person name="Roswanjaya Y."/>
            <person name="Wardhani T."/>
            <person name="Kalhor M.S."/>
            <person name="Jansen J."/>
            <person name="Van den Hoogen J."/>
            <person name="Gungor B."/>
            <person name="Hartog M."/>
            <person name="Hontelez J."/>
            <person name="Verver J."/>
            <person name="Yang W.-C."/>
            <person name="Schijlen E."/>
            <person name="Repin R."/>
            <person name="Schilthuizen M."/>
            <person name="Schranz E."/>
            <person name="Heidstra R."/>
            <person name="Miyata K."/>
            <person name="Fedorova E."/>
            <person name="Kohlen W."/>
            <person name="Bisseling T."/>
            <person name="Smit S."/>
            <person name="Geurts R."/>
        </authorList>
    </citation>
    <scope>NUCLEOTIDE SEQUENCE [LARGE SCALE GENOMIC DNA]</scope>
    <source>
        <strain evidence="8">cv. RG33-2</strain>
    </source>
</reference>
<dbReference type="STRING" id="63057.A0A2P5DLN1"/>
<dbReference type="PANTHER" id="PTHR46338:SF13">
    <property type="entry name" value="TRANSCRIPTION INITIATION FACTOR TFIID SUBUNIT 8-LIKE"/>
    <property type="match status" value="1"/>
</dbReference>
<proteinExistence type="predicted"/>
<dbReference type="Gene3D" id="1.10.20.10">
    <property type="entry name" value="Histone, subunit A"/>
    <property type="match status" value="1"/>
</dbReference>
<evidence type="ECO:0000256" key="5">
    <source>
        <dbReference type="SAM" id="MobiDB-lite"/>
    </source>
</evidence>
<dbReference type="EMBL" id="JXTC01000262">
    <property type="protein sequence ID" value="PON74184.1"/>
    <property type="molecule type" value="Genomic_DNA"/>
</dbReference>
<feature type="region of interest" description="Disordered" evidence="5">
    <location>
        <begin position="1"/>
        <end position="26"/>
    </location>
</feature>
<name>A0A2P5DLN1_TREOI</name>
<dbReference type="OrthoDB" id="436852at2759"/>
<comment type="subcellular location">
    <subcellularLocation>
        <location evidence="1">Nucleus</location>
    </subcellularLocation>
</comment>
<dbReference type="AlphaFoldDB" id="A0A2P5DLN1"/>
<protein>
    <submittedName>
        <fullName evidence="7">Bromodomain associated domain containing protein</fullName>
    </submittedName>
</protein>
<comment type="caution">
    <text evidence="7">The sequence shown here is derived from an EMBL/GenBank/DDBJ whole genome shotgun (WGS) entry which is preliminary data.</text>
</comment>
<dbReference type="PANTHER" id="PTHR46338">
    <property type="entry name" value="TRANSCRIPTION INITIATION FACTOR TFIID SUBUNIT 8"/>
    <property type="match status" value="1"/>
</dbReference>
<organism evidence="7 8">
    <name type="scientific">Trema orientale</name>
    <name type="common">Charcoal tree</name>
    <name type="synonym">Celtis orientalis</name>
    <dbReference type="NCBI Taxonomy" id="63057"/>
    <lineage>
        <taxon>Eukaryota</taxon>
        <taxon>Viridiplantae</taxon>
        <taxon>Streptophyta</taxon>
        <taxon>Embryophyta</taxon>
        <taxon>Tracheophyta</taxon>
        <taxon>Spermatophyta</taxon>
        <taxon>Magnoliopsida</taxon>
        <taxon>eudicotyledons</taxon>
        <taxon>Gunneridae</taxon>
        <taxon>Pentapetalae</taxon>
        <taxon>rosids</taxon>
        <taxon>fabids</taxon>
        <taxon>Rosales</taxon>
        <taxon>Cannabaceae</taxon>
        <taxon>Trema</taxon>
    </lineage>
</organism>